<dbReference type="CDD" id="cd12148">
    <property type="entry name" value="fungal_TF_MHR"/>
    <property type="match status" value="1"/>
</dbReference>
<dbReference type="GO" id="GO:0005634">
    <property type="term" value="C:nucleus"/>
    <property type="evidence" value="ECO:0007669"/>
    <property type="project" value="UniProtKB-SubCell"/>
</dbReference>
<protein>
    <recommendedName>
        <fullName evidence="7">Prephenate dehydratase domain-containing protein</fullName>
    </recommendedName>
</protein>
<dbReference type="STRING" id="205917.A0A4Y9ZDK3"/>
<dbReference type="InterPro" id="IPR050815">
    <property type="entry name" value="TF_fung"/>
</dbReference>
<dbReference type="EMBL" id="SEOQ01000049">
    <property type="protein sequence ID" value="TFY71489.1"/>
    <property type="molecule type" value="Genomic_DNA"/>
</dbReference>
<evidence type="ECO:0000256" key="4">
    <source>
        <dbReference type="ARBA" id="ARBA00023163"/>
    </source>
</evidence>
<keyword evidence="3" id="KW-0805">Transcription regulation</keyword>
<dbReference type="GO" id="GO:0008270">
    <property type="term" value="F:zinc ion binding"/>
    <property type="evidence" value="ECO:0007669"/>
    <property type="project" value="InterPro"/>
</dbReference>
<dbReference type="AlphaFoldDB" id="A0A4Y9ZDK3"/>
<keyword evidence="4" id="KW-0804">Transcription</keyword>
<dbReference type="PROSITE" id="PS51171">
    <property type="entry name" value="PREPHENATE_DEHYDR_3"/>
    <property type="match status" value="1"/>
</dbReference>
<evidence type="ECO:0000256" key="1">
    <source>
        <dbReference type="ARBA" id="ARBA00004123"/>
    </source>
</evidence>
<dbReference type="GO" id="GO:0006351">
    <property type="term" value="P:DNA-templated transcription"/>
    <property type="evidence" value="ECO:0007669"/>
    <property type="project" value="InterPro"/>
</dbReference>
<dbReference type="Pfam" id="PF04082">
    <property type="entry name" value="Fungal_trans"/>
    <property type="match status" value="1"/>
</dbReference>
<dbReference type="GO" id="GO:0003677">
    <property type="term" value="F:DNA binding"/>
    <property type="evidence" value="ECO:0007669"/>
    <property type="project" value="InterPro"/>
</dbReference>
<dbReference type="GO" id="GO:0000981">
    <property type="term" value="F:DNA-binding transcription factor activity, RNA polymerase II-specific"/>
    <property type="evidence" value="ECO:0007669"/>
    <property type="project" value="InterPro"/>
</dbReference>
<dbReference type="Proteomes" id="UP000298327">
    <property type="component" value="Unassembled WGS sequence"/>
</dbReference>
<name>A0A4Y9ZDK3_9AGAM</name>
<evidence type="ECO:0000256" key="2">
    <source>
        <dbReference type="ARBA" id="ARBA00022723"/>
    </source>
</evidence>
<evidence type="ECO:0000256" key="5">
    <source>
        <dbReference type="ARBA" id="ARBA00023242"/>
    </source>
</evidence>
<dbReference type="Gene3D" id="3.40.190.10">
    <property type="entry name" value="Periplasmic binding protein-like II"/>
    <property type="match status" value="2"/>
</dbReference>
<organism evidence="8 9">
    <name type="scientific">Dentipellis fragilis</name>
    <dbReference type="NCBI Taxonomy" id="205917"/>
    <lineage>
        <taxon>Eukaryota</taxon>
        <taxon>Fungi</taxon>
        <taxon>Dikarya</taxon>
        <taxon>Basidiomycota</taxon>
        <taxon>Agaricomycotina</taxon>
        <taxon>Agaricomycetes</taxon>
        <taxon>Russulales</taxon>
        <taxon>Hericiaceae</taxon>
        <taxon>Dentipellis</taxon>
    </lineage>
</organism>
<sequence length="1079" mass="119072">MNQPLAPCSQRLLSPFPYAQGPLLEERLALGQQLYKSNRPQAKPATPSGRAPLAFGPMRMRYPMPLPVYSSQIIRSALSMKAIAGQSVPPEPAKNRYEKLENRINELEAMLREQVSPNGSKPSPPNVFSPENGTTTNASSFSESSMLSSFSLMNDPASSNSTPAYTPPSGLGASNSPDAALAFHASMGSMGDISNLSMPAPTAHITSSPASAASSPPSQYGYQVTWQTWPPNLPQPHLLRHLVEIFFAFHPHAGRLFHGPSFMSSLTLPPTHPKFPSTAVLHAICAVASMYTVAVVPTPQPNLNEMAPDEIFNDKFRNPEETDSFAEQQVKFACREWDRHIAKGSRLLEHVQASIICNWWYWCHARWVELFMSSARTLRAAVPLGLNTCAPFQSIAESLRAPSILPPAEDIVDDEIRRNTFWLAYVMERQHGCSNGWALSLDDQDVTQLLPVKGDLFDFGTPAPREVRQWSQTKDVILSHPEDQTDSFSLYIKGNMLLSRVKTYNLRFRSRRFRGESDVAYDPAYANFWEQYSSEIRAKDLAADPRRTSAFVEIDRIAMSFRASFPHHLKNPMPDGVVDSHLYTAHLIPHVAIILLHDPHAHVGSAGCMSAYKILEAARAILDLIYAVQSTSYDITLLDYFCAFCWFMAGRVLVRFWHAAQDAKSEEQMLTLRAEVEYIASAIAKFGERIPLAHRYSRMLNDIAFKTCGQREKRASRVLYEELDALPPTYIVLSCENKSVNIVESALLGGGGGEQRTQRDGWMSSESRLQYDPVNMSQPSPRPAPKLAYLGPVGTYSHQIAYDTFGDAVEYEACASIADVFDAVGAAVPLALLPQENSIFGAVVETADLLRAPALGACVWICGAAVLGVQHCLLVRRGVPLARVEQVLSHEQFLAENLPGAAVVKVSSTSAAAERVANDPEGERSAAICSAFCARVYGNLEVLHEGIQSANVNHTRFYVACSTPTLPVPLRQPDEESHRCALVRLEVGPPFTADSNATPSPSITDLLAALRFPPARIDRRPSLHHASLDYSTYLVEIIDDAGVRTKDSRRACEEWAREVAEAVRRVNDVGGEARLLGYW</sequence>
<keyword evidence="5" id="KW-0539">Nucleus</keyword>
<dbReference type="PANTHER" id="PTHR47338">
    <property type="entry name" value="ZN(II)2CYS6 TRANSCRIPTION FACTOR (EUROFUNG)-RELATED"/>
    <property type="match status" value="1"/>
</dbReference>
<evidence type="ECO:0000313" key="9">
    <source>
        <dbReference type="Proteomes" id="UP000298327"/>
    </source>
</evidence>
<evidence type="ECO:0000259" key="7">
    <source>
        <dbReference type="PROSITE" id="PS51171"/>
    </source>
</evidence>
<keyword evidence="9" id="KW-1185">Reference proteome</keyword>
<feature type="region of interest" description="Disordered" evidence="6">
    <location>
        <begin position="114"/>
        <end position="172"/>
    </location>
</feature>
<proteinExistence type="predicted"/>
<dbReference type="Pfam" id="PF00800">
    <property type="entry name" value="PDT"/>
    <property type="match status" value="1"/>
</dbReference>
<accession>A0A4Y9ZDK3</accession>
<dbReference type="SUPFAM" id="SSF53850">
    <property type="entry name" value="Periplasmic binding protein-like II"/>
    <property type="match status" value="1"/>
</dbReference>
<dbReference type="OrthoDB" id="39175at2759"/>
<evidence type="ECO:0000256" key="3">
    <source>
        <dbReference type="ARBA" id="ARBA00023015"/>
    </source>
</evidence>
<comment type="subcellular location">
    <subcellularLocation>
        <location evidence="1">Nucleus</location>
    </subcellularLocation>
</comment>
<dbReference type="CDD" id="cd13532">
    <property type="entry name" value="PBP2_PDT_like"/>
    <property type="match status" value="1"/>
</dbReference>
<evidence type="ECO:0000256" key="6">
    <source>
        <dbReference type="SAM" id="MobiDB-lite"/>
    </source>
</evidence>
<feature type="compositionally biased region" description="Low complexity" evidence="6">
    <location>
        <begin position="139"/>
        <end position="153"/>
    </location>
</feature>
<keyword evidence="2" id="KW-0479">Metal-binding</keyword>
<dbReference type="PANTHER" id="PTHR47338:SF29">
    <property type="entry name" value="ZN(2)-C6 FUNGAL-TYPE DOMAIN-CONTAINING PROTEIN"/>
    <property type="match status" value="1"/>
</dbReference>
<dbReference type="InterPro" id="IPR007219">
    <property type="entry name" value="XnlR_reg_dom"/>
</dbReference>
<feature type="domain" description="Prephenate dehydratase" evidence="7">
    <location>
        <begin position="786"/>
        <end position="962"/>
    </location>
</feature>
<feature type="compositionally biased region" description="Polar residues" evidence="6">
    <location>
        <begin position="129"/>
        <end position="138"/>
    </location>
</feature>
<dbReference type="GO" id="GO:0004664">
    <property type="term" value="F:prephenate dehydratase activity"/>
    <property type="evidence" value="ECO:0007669"/>
    <property type="project" value="InterPro"/>
</dbReference>
<gene>
    <name evidence="8" type="ORF">EVG20_g1514</name>
</gene>
<dbReference type="SMART" id="SM00906">
    <property type="entry name" value="Fungal_trans"/>
    <property type="match status" value="1"/>
</dbReference>
<evidence type="ECO:0000313" key="8">
    <source>
        <dbReference type="EMBL" id="TFY71489.1"/>
    </source>
</evidence>
<dbReference type="GO" id="GO:0009094">
    <property type="term" value="P:L-phenylalanine biosynthetic process"/>
    <property type="evidence" value="ECO:0007669"/>
    <property type="project" value="InterPro"/>
</dbReference>
<comment type="caution">
    <text evidence="8">The sequence shown here is derived from an EMBL/GenBank/DDBJ whole genome shotgun (WGS) entry which is preliminary data.</text>
</comment>
<dbReference type="InterPro" id="IPR001086">
    <property type="entry name" value="Preph_deHydtase"/>
</dbReference>
<reference evidence="8 9" key="1">
    <citation type="submission" date="2019-02" db="EMBL/GenBank/DDBJ databases">
        <title>Genome sequencing of the rare red list fungi Dentipellis fragilis.</title>
        <authorList>
            <person name="Buettner E."/>
            <person name="Kellner H."/>
        </authorList>
    </citation>
    <scope>NUCLEOTIDE SEQUENCE [LARGE SCALE GENOMIC DNA]</scope>
    <source>
        <strain evidence="8 9">DSM 105465</strain>
    </source>
</reference>